<gene>
    <name evidence="2" type="ORF">HPF_22045</name>
</gene>
<proteinExistence type="predicted"/>
<dbReference type="RefSeq" id="WP_066156897.1">
    <property type="nucleotide sequence ID" value="NZ_CP037867.1"/>
</dbReference>
<sequence>MKFTQQEMKQLAEASQAAGREDLYAGIHKALRAVMAECLLAVGRADPTDPQDVTDAGARVCALMDLCVSHVHHENNFVHPAIEARTPGLSADVAHEHLGHLEQIARLRAAARQLDTLQGAALTSALHTLYLDLSLFVAENLRHMHVEETEHNAALWCAYTDDELRAIHGALVATIPPGEMMLVMRWMLPQMNAPERLAVLGGMRQEAPEPVFRAVLDVVQPHLSPRDWAKLSGGLGLPAVPGLVDAV</sequence>
<dbReference type="AlphaFoldDB" id="A0A4P6X9D9"/>
<dbReference type="Gene3D" id="1.20.120.520">
    <property type="entry name" value="nmb1532 protein domain like"/>
    <property type="match status" value="1"/>
</dbReference>
<accession>A0A4P6X9D9</accession>
<name>A0A4P6X9D9_HYDPS</name>
<evidence type="ECO:0000313" key="3">
    <source>
        <dbReference type="Proteomes" id="UP000293912"/>
    </source>
</evidence>
<organism evidence="2 3">
    <name type="scientific">Hydrogenophaga pseudoflava</name>
    <name type="common">Pseudomonas carboxydoflava</name>
    <dbReference type="NCBI Taxonomy" id="47421"/>
    <lineage>
        <taxon>Bacteria</taxon>
        <taxon>Pseudomonadati</taxon>
        <taxon>Pseudomonadota</taxon>
        <taxon>Betaproteobacteria</taxon>
        <taxon>Burkholderiales</taxon>
        <taxon>Comamonadaceae</taxon>
        <taxon>Hydrogenophaga</taxon>
    </lineage>
</organism>
<evidence type="ECO:0000313" key="2">
    <source>
        <dbReference type="EMBL" id="QBM30384.1"/>
    </source>
</evidence>
<evidence type="ECO:0000259" key="1">
    <source>
        <dbReference type="Pfam" id="PF01814"/>
    </source>
</evidence>
<dbReference type="KEGG" id="hpse:HPF_22045"/>
<dbReference type="EMBL" id="CP037867">
    <property type="protein sequence ID" value="QBM30384.1"/>
    <property type="molecule type" value="Genomic_DNA"/>
</dbReference>
<dbReference type="GO" id="GO:0006879">
    <property type="term" value="P:intracellular iron ion homeostasis"/>
    <property type="evidence" value="ECO:0007669"/>
    <property type="project" value="InterPro"/>
</dbReference>
<dbReference type="Pfam" id="PF01814">
    <property type="entry name" value="Hemerythrin"/>
    <property type="match status" value="1"/>
</dbReference>
<dbReference type="InterPro" id="IPR045808">
    <property type="entry name" value="Hr_FBXL5"/>
</dbReference>
<protein>
    <recommendedName>
        <fullName evidence="1">Hemerythrin-like domain-containing protein</fullName>
    </recommendedName>
</protein>
<feature type="domain" description="Hemerythrin-like" evidence="1">
    <location>
        <begin position="27"/>
        <end position="150"/>
    </location>
</feature>
<keyword evidence="3" id="KW-1185">Reference proteome</keyword>
<dbReference type="InterPro" id="IPR012312">
    <property type="entry name" value="Hemerythrin-like"/>
</dbReference>
<dbReference type="Proteomes" id="UP000293912">
    <property type="component" value="Chromosome"/>
</dbReference>
<reference evidence="2 3" key="1">
    <citation type="submission" date="2019-03" db="EMBL/GenBank/DDBJ databases">
        <authorList>
            <person name="Sebastian G."/>
            <person name="Baumann P."/>
            <person name="Ruckert C."/>
            <person name="Kalinowski J."/>
            <person name="Nebel B."/>
            <person name="Takors R."/>
            <person name="Blombach B."/>
        </authorList>
    </citation>
    <scope>NUCLEOTIDE SEQUENCE [LARGE SCALE GENOMIC DNA]</scope>
    <source>
        <strain evidence="2 3">DSM 1084</strain>
    </source>
</reference>
<dbReference type="CDD" id="cd12109">
    <property type="entry name" value="Hr_FBXL5"/>
    <property type="match status" value="1"/>
</dbReference>